<protein>
    <submittedName>
        <fullName evidence="2">Uncharacterized protein</fullName>
    </submittedName>
</protein>
<comment type="caution">
    <text evidence="2">The sequence shown here is derived from an EMBL/GenBank/DDBJ whole genome shotgun (WGS) entry which is preliminary data.</text>
</comment>
<evidence type="ECO:0000313" key="2">
    <source>
        <dbReference type="EMBL" id="MEQ2189236.1"/>
    </source>
</evidence>
<evidence type="ECO:0000313" key="3">
    <source>
        <dbReference type="Proteomes" id="UP001476798"/>
    </source>
</evidence>
<evidence type="ECO:0000256" key="1">
    <source>
        <dbReference type="SAM" id="Coils"/>
    </source>
</evidence>
<dbReference type="EMBL" id="JAHRIO010092414">
    <property type="protein sequence ID" value="MEQ2189236.1"/>
    <property type="molecule type" value="Genomic_DNA"/>
</dbReference>
<reference evidence="2 3" key="1">
    <citation type="submission" date="2021-06" db="EMBL/GenBank/DDBJ databases">
        <authorList>
            <person name="Palmer J.M."/>
        </authorList>
    </citation>
    <scope>NUCLEOTIDE SEQUENCE [LARGE SCALE GENOMIC DNA]</scope>
    <source>
        <strain evidence="2 3">GA_2019</strain>
        <tissue evidence="2">Muscle</tissue>
    </source>
</reference>
<keyword evidence="3" id="KW-1185">Reference proteome</keyword>
<name>A0ABV0Q0E5_9TELE</name>
<gene>
    <name evidence="2" type="ORF">GOODEAATRI_023145</name>
</gene>
<dbReference type="PANTHER" id="PTHR46349:SF4">
    <property type="entry name" value="CINGULIN"/>
    <property type="match status" value="1"/>
</dbReference>
<dbReference type="Proteomes" id="UP001476798">
    <property type="component" value="Unassembled WGS sequence"/>
</dbReference>
<proteinExistence type="predicted"/>
<dbReference type="PANTHER" id="PTHR46349">
    <property type="entry name" value="CINGULIN-LIKE PROTEIN 1-RELATED"/>
    <property type="match status" value="1"/>
</dbReference>
<keyword evidence="1" id="KW-0175">Coiled coil</keyword>
<accession>A0ABV0Q0E5</accession>
<organism evidence="2 3">
    <name type="scientific">Goodea atripinnis</name>
    <dbReference type="NCBI Taxonomy" id="208336"/>
    <lineage>
        <taxon>Eukaryota</taxon>
        <taxon>Metazoa</taxon>
        <taxon>Chordata</taxon>
        <taxon>Craniata</taxon>
        <taxon>Vertebrata</taxon>
        <taxon>Euteleostomi</taxon>
        <taxon>Actinopterygii</taxon>
        <taxon>Neopterygii</taxon>
        <taxon>Teleostei</taxon>
        <taxon>Neoteleostei</taxon>
        <taxon>Acanthomorphata</taxon>
        <taxon>Ovalentaria</taxon>
        <taxon>Atherinomorphae</taxon>
        <taxon>Cyprinodontiformes</taxon>
        <taxon>Goodeidae</taxon>
        <taxon>Goodea</taxon>
    </lineage>
</organism>
<sequence>MKDVLCDCTSFVKSLLVSSSDYQDKLKRMELELEEEKSSVEMLTDRVSRSRDQIDQLRSELMQERSSKQDLELDKNAMERHVCQPAFKSHRMLQLALRVKALKRQVDEGETELERIETLRRKAQRDMEEQMELKDALQAKVTALETDLK</sequence>
<feature type="coiled-coil region" evidence="1">
    <location>
        <begin position="19"/>
        <end position="147"/>
    </location>
</feature>